<evidence type="ECO:0000313" key="4">
    <source>
        <dbReference type="EMBL" id="OLF11472.1"/>
    </source>
</evidence>
<accession>A0A7Z0WN93</accession>
<dbReference type="RefSeq" id="WP_075132707.1">
    <property type="nucleotide sequence ID" value="NZ_MSIF01000004.1"/>
</dbReference>
<dbReference type="SMART" id="SM00701">
    <property type="entry name" value="PGRP"/>
    <property type="match status" value="1"/>
</dbReference>
<dbReference type="SUPFAM" id="SSF55846">
    <property type="entry name" value="N-acetylmuramoyl-L-alanine amidase-like"/>
    <property type="match status" value="1"/>
</dbReference>
<sequence length="286" mass="31023">MAPLTIVSRAQWGARYARGFGPAPLPAQEVWLHHSVTAAPPDDSAREIAAMHVLEDIGQDRFGGGISYTFAVMPSGRVYEGHGVDREGAHTANRNSIARAIVLVGNYDEQRVTDAQIHAIAALLQHGRRHGWWRNQRLDGGHQQAPGAQTACPGRNAMAVIGRINLLAGGIPVGDIPGEDEEDMARFLKGDSNTPIPGSDNTYGDVVFKVEYDHEFGSIAVRTRVPNPREPGFLAFLATGGKVHQVSQAILDAIPDKATARDQEEPKAEDAEKADWSAFWTDTHSR</sequence>
<evidence type="ECO:0000259" key="3">
    <source>
        <dbReference type="SMART" id="SM00701"/>
    </source>
</evidence>
<evidence type="ECO:0000313" key="5">
    <source>
        <dbReference type="Proteomes" id="UP000185696"/>
    </source>
</evidence>
<dbReference type="Pfam" id="PF01510">
    <property type="entry name" value="Amidase_2"/>
    <property type="match status" value="1"/>
</dbReference>
<dbReference type="CDD" id="cd06583">
    <property type="entry name" value="PGRP"/>
    <property type="match status" value="1"/>
</dbReference>
<dbReference type="GO" id="GO:0009253">
    <property type="term" value="P:peptidoglycan catabolic process"/>
    <property type="evidence" value="ECO:0007669"/>
    <property type="project" value="InterPro"/>
</dbReference>
<dbReference type="Proteomes" id="UP000185696">
    <property type="component" value="Unassembled WGS sequence"/>
</dbReference>
<gene>
    <name evidence="4" type="ORF">BLA60_10890</name>
</gene>
<feature type="compositionally biased region" description="Basic and acidic residues" evidence="2">
    <location>
        <begin position="256"/>
        <end position="275"/>
    </location>
</feature>
<dbReference type="InterPro" id="IPR006619">
    <property type="entry name" value="PGRP_domain_met/bac"/>
</dbReference>
<dbReference type="InterPro" id="IPR002502">
    <property type="entry name" value="Amidase_domain"/>
</dbReference>
<organism evidence="4 5">
    <name type="scientific">Actinophytocola xinjiangensis</name>
    <dbReference type="NCBI Taxonomy" id="485602"/>
    <lineage>
        <taxon>Bacteria</taxon>
        <taxon>Bacillati</taxon>
        <taxon>Actinomycetota</taxon>
        <taxon>Actinomycetes</taxon>
        <taxon>Pseudonocardiales</taxon>
        <taxon>Pseudonocardiaceae</taxon>
    </lineage>
</organism>
<reference evidence="4 5" key="1">
    <citation type="submission" date="2016-12" db="EMBL/GenBank/DDBJ databases">
        <title>The draft genome sequence of Actinophytocola xinjiangensis.</title>
        <authorList>
            <person name="Wang W."/>
            <person name="Yuan L."/>
        </authorList>
    </citation>
    <scope>NUCLEOTIDE SEQUENCE [LARGE SCALE GENOMIC DNA]</scope>
    <source>
        <strain evidence="4 5">CGMCC 4.4663</strain>
    </source>
</reference>
<keyword evidence="5" id="KW-1185">Reference proteome</keyword>
<dbReference type="Gene3D" id="3.40.80.10">
    <property type="entry name" value="Peptidoglycan recognition protein-like"/>
    <property type="match status" value="1"/>
</dbReference>
<feature type="region of interest" description="Disordered" evidence="2">
    <location>
        <begin position="256"/>
        <end position="286"/>
    </location>
</feature>
<comment type="similarity">
    <text evidence="1">Belongs to the N-acetylmuramoyl-L-alanine amidase 2 family.</text>
</comment>
<dbReference type="InterPro" id="IPR036505">
    <property type="entry name" value="Amidase/PGRP_sf"/>
</dbReference>
<dbReference type="InterPro" id="IPR015510">
    <property type="entry name" value="PGRP"/>
</dbReference>
<dbReference type="GO" id="GO:0008270">
    <property type="term" value="F:zinc ion binding"/>
    <property type="evidence" value="ECO:0007669"/>
    <property type="project" value="InterPro"/>
</dbReference>
<name>A0A7Z0WN93_9PSEU</name>
<proteinExistence type="inferred from homology"/>
<evidence type="ECO:0000256" key="2">
    <source>
        <dbReference type="SAM" id="MobiDB-lite"/>
    </source>
</evidence>
<protein>
    <recommendedName>
        <fullName evidence="3">Peptidoglycan recognition protein family domain-containing protein</fullName>
    </recommendedName>
</protein>
<dbReference type="PANTHER" id="PTHR11022">
    <property type="entry name" value="PEPTIDOGLYCAN RECOGNITION PROTEIN"/>
    <property type="match status" value="1"/>
</dbReference>
<dbReference type="GO" id="GO:0008745">
    <property type="term" value="F:N-acetylmuramoyl-L-alanine amidase activity"/>
    <property type="evidence" value="ECO:0007669"/>
    <property type="project" value="InterPro"/>
</dbReference>
<dbReference type="EMBL" id="MSIF01000004">
    <property type="protein sequence ID" value="OLF11472.1"/>
    <property type="molecule type" value="Genomic_DNA"/>
</dbReference>
<feature type="domain" description="Peptidoglycan recognition protein family" evidence="3">
    <location>
        <begin position="4"/>
        <end position="145"/>
    </location>
</feature>
<evidence type="ECO:0000256" key="1">
    <source>
        <dbReference type="ARBA" id="ARBA00007553"/>
    </source>
</evidence>
<dbReference type="AlphaFoldDB" id="A0A7Z0WN93"/>
<dbReference type="PANTHER" id="PTHR11022:SF41">
    <property type="entry name" value="PEPTIDOGLYCAN-RECOGNITION PROTEIN LC-RELATED"/>
    <property type="match status" value="1"/>
</dbReference>
<comment type="caution">
    <text evidence="4">The sequence shown here is derived from an EMBL/GenBank/DDBJ whole genome shotgun (WGS) entry which is preliminary data.</text>
</comment>